<dbReference type="EMBL" id="GBRH01253871">
    <property type="protein sequence ID" value="JAD44024.1"/>
    <property type="molecule type" value="Transcribed_RNA"/>
</dbReference>
<sequence length="24" mass="2779">MTVSFSLKFVISFCGVRKKQNVME</sequence>
<dbReference type="AlphaFoldDB" id="A0A0A8ZXD8"/>
<reference evidence="1" key="2">
    <citation type="journal article" date="2015" name="Data Brief">
        <title>Shoot transcriptome of the giant reed, Arundo donax.</title>
        <authorList>
            <person name="Barrero R.A."/>
            <person name="Guerrero F.D."/>
            <person name="Moolhuijzen P."/>
            <person name="Goolsby J.A."/>
            <person name="Tidwell J."/>
            <person name="Bellgard S.E."/>
            <person name="Bellgard M.I."/>
        </authorList>
    </citation>
    <scope>NUCLEOTIDE SEQUENCE</scope>
    <source>
        <tissue evidence="1">Shoot tissue taken approximately 20 cm above the soil surface</tissue>
    </source>
</reference>
<accession>A0A0A8ZXD8</accession>
<proteinExistence type="predicted"/>
<organism evidence="1">
    <name type="scientific">Arundo donax</name>
    <name type="common">Giant reed</name>
    <name type="synonym">Donax arundinaceus</name>
    <dbReference type="NCBI Taxonomy" id="35708"/>
    <lineage>
        <taxon>Eukaryota</taxon>
        <taxon>Viridiplantae</taxon>
        <taxon>Streptophyta</taxon>
        <taxon>Embryophyta</taxon>
        <taxon>Tracheophyta</taxon>
        <taxon>Spermatophyta</taxon>
        <taxon>Magnoliopsida</taxon>
        <taxon>Liliopsida</taxon>
        <taxon>Poales</taxon>
        <taxon>Poaceae</taxon>
        <taxon>PACMAD clade</taxon>
        <taxon>Arundinoideae</taxon>
        <taxon>Arundineae</taxon>
        <taxon>Arundo</taxon>
    </lineage>
</organism>
<name>A0A0A8ZXD8_ARUDO</name>
<reference evidence="1" key="1">
    <citation type="submission" date="2014-09" db="EMBL/GenBank/DDBJ databases">
        <authorList>
            <person name="Magalhaes I.L.F."/>
            <person name="Oliveira U."/>
            <person name="Santos F.R."/>
            <person name="Vidigal T.H.D.A."/>
            <person name="Brescovit A.D."/>
            <person name="Santos A.J."/>
        </authorList>
    </citation>
    <scope>NUCLEOTIDE SEQUENCE</scope>
    <source>
        <tissue evidence="1">Shoot tissue taken approximately 20 cm above the soil surface</tissue>
    </source>
</reference>
<protein>
    <submittedName>
        <fullName evidence="1">Uncharacterized protein</fullName>
    </submittedName>
</protein>
<evidence type="ECO:0000313" key="1">
    <source>
        <dbReference type="EMBL" id="JAD44024.1"/>
    </source>
</evidence>